<accession>A0ABT6DGN5</accession>
<protein>
    <submittedName>
        <fullName evidence="4">DNA starvation/stationary phase protection protein</fullName>
    </submittedName>
</protein>
<evidence type="ECO:0000313" key="5">
    <source>
        <dbReference type="Proteomes" id="UP001152321"/>
    </source>
</evidence>
<dbReference type="PANTHER" id="PTHR42932">
    <property type="entry name" value="GENERAL STRESS PROTEIN 20U"/>
    <property type="match status" value="1"/>
</dbReference>
<evidence type="ECO:0000259" key="3">
    <source>
        <dbReference type="Pfam" id="PF00210"/>
    </source>
</evidence>
<feature type="domain" description="Ferritin/DPS" evidence="3">
    <location>
        <begin position="7"/>
        <end position="143"/>
    </location>
</feature>
<dbReference type="InterPro" id="IPR012347">
    <property type="entry name" value="Ferritin-like"/>
</dbReference>
<dbReference type="RefSeq" id="WP_277577485.1">
    <property type="nucleotide sequence ID" value="NZ_JANRMI010000002.1"/>
</dbReference>
<dbReference type="PIRSF" id="PIRSF005900">
    <property type="entry name" value="Dps"/>
    <property type="match status" value="1"/>
</dbReference>
<dbReference type="PROSITE" id="PS00818">
    <property type="entry name" value="DPS_1"/>
    <property type="match status" value="1"/>
</dbReference>
<organism evidence="4 5">
    <name type="scientific">Bdellovibrio svalbardensis</name>
    <dbReference type="NCBI Taxonomy" id="2972972"/>
    <lineage>
        <taxon>Bacteria</taxon>
        <taxon>Pseudomonadati</taxon>
        <taxon>Bdellovibrionota</taxon>
        <taxon>Bdellovibrionia</taxon>
        <taxon>Bdellovibrionales</taxon>
        <taxon>Pseudobdellovibrionaceae</taxon>
        <taxon>Bdellovibrio</taxon>
    </lineage>
</organism>
<evidence type="ECO:0000256" key="1">
    <source>
        <dbReference type="ARBA" id="ARBA00009497"/>
    </source>
</evidence>
<name>A0ABT6DGN5_9BACT</name>
<dbReference type="CDD" id="cd01043">
    <property type="entry name" value="DPS"/>
    <property type="match status" value="1"/>
</dbReference>
<dbReference type="SUPFAM" id="SSF47240">
    <property type="entry name" value="Ferritin-like"/>
    <property type="match status" value="1"/>
</dbReference>
<keyword evidence="5" id="KW-1185">Reference proteome</keyword>
<comment type="caution">
    <text evidence="4">The sequence shown here is derived from an EMBL/GenBank/DDBJ whole genome shotgun (WGS) entry which is preliminary data.</text>
</comment>
<proteinExistence type="inferred from homology"/>
<reference evidence="4" key="1">
    <citation type="submission" date="2022-08" db="EMBL/GenBank/DDBJ databases">
        <title>Novel Bdellovibrio Species Isolated from Svalbard: Designation Bdellovibrio svalbardensis.</title>
        <authorList>
            <person name="Mitchell R.J."/>
            <person name="Choi S.Y."/>
        </authorList>
    </citation>
    <scope>NUCLEOTIDE SEQUENCE</scope>
    <source>
        <strain evidence="4">PAP01</strain>
    </source>
</reference>
<sequence length="145" mass="16686">MNNVTESLKKTLSEEYILQLKTQNFHWNVEGPLFFSLHKLFEEQYNQISEFVDSSAEVLRALKTRAPGSFAEFKTFSTIQEAPADKLNANQMIETLTQDHTNVAKVCKERLEEAEEAGEVSAVTLYEDLITFHEKAAWMIRSHRS</sequence>
<dbReference type="Pfam" id="PF00210">
    <property type="entry name" value="Ferritin"/>
    <property type="match status" value="1"/>
</dbReference>
<dbReference type="InterPro" id="IPR009078">
    <property type="entry name" value="Ferritin-like_SF"/>
</dbReference>
<dbReference type="Proteomes" id="UP001152321">
    <property type="component" value="Unassembled WGS sequence"/>
</dbReference>
<gene>
    <name evidence="4" type="ORF">NWE73_06515</name>
</gene>
<dbReference type="PANTHER" id="PTHR42932:SF3">
    <property type="entry name" value="DNA PROTECTION DURING STARVATION PROTEIN"/>
    <property type="match status" value="1"/>
</dbReference>
<dbReference type="InterPro" id="IPR002177">
    <property type="entry name" value="DPS_DNA-bd"/>
</dbReference>
<comment type="similarity">
    <text evidence="1 2">Belongs to the Dps family.</text>
</comment>
<evidence type="ECO:0000313" key="4">
    <source>
        <dbReference type="EMBL" id="MDG0816007.1"/>
    </source>
</evidence>
<dbReference type="PRINTS" id="PR01346">
    <property type="entry name" value="HELNAPAPROT"/>
</dbReference>
<evidence type="ECO:0000256" key="2">
    <source>
        <dbReference type="RuleBase" id="RU003875"/>
    </source>
</evidence>
<dbReference type="InterPro" id="IPR023188">
    <property type="entry name" value="DPS_DNA-bd_CS"/>
</dbReference>
<dbReference type="InterPro" id="IPR008331">
    <property type="entry name" value="Ferritin_DPS_dom"/>
</dbReference>
<dbReference type="EMBL" id="JANRMI010000002">
    <property type="protein sequence ID" value="MDG0816007.1"/>
    <property type="molecule type" value="Genomic_DNA"/>
</dbReference>
<dbReference type="Gene3D" id="1.20.1260.10">
    <property type="match status" value="1"/>
</dbReference>